<dbReference type="PANTHER" id="PTHR38479:SF2">
    <property type="entry name" value="WINGED HELIX DNA-BINDING DOMAIN-CONTAINING PROTEIN"/>
    <property type="match status" value="1"/>
</dbReference>
<dbReference type="InterPro" id="IPR009351">
    <property type="entry name" value="AlkZ-like"/>
</dbReference>
<proteinExistence type="predicted"/>
<evidence type="ECO:0000313" key="2">
    <source>
        <dbReference type="EMBL" id="QSQ24019.1"/>
    </source>
</evidence>
<name>A0ABX7P1T8_9BACT</name>
<keyword evidence="3" id="KW-1185">Reference proteome</keyword>
<sequence>MLPFMFPLLPLGLPVGTASRGSRAALSVASEGGTAAQRKAPKRTRMTMPTRKATTAPARRKEGRPAQVLSLRALNRALLERQLLLRRSKMPVLEAVEHLVGLQAQAPNAPYYGLWTRLQGFRQEELSTLLIDKHVVRLVLMRGTLHLVTGRDARMLRTLVQPLLERVLKTGSSYSKKLVGMDLKALVAAGRAHVEAEPLTYTELGEKLAERWPDREPTALAQAIRLLAPLVQVPPRGVWGVGGLARCTTVDAWLGQPLDAAPSVDEMVLRYLAAFGPASVMDVQAWSGLTRLSEVVERLRPDLRTFRDEQGRELFDLPGAPRPDADTPAPVRFLPEFDNLLLSHADRTRVISDEDRKRTITPNGQVPGSLLVDGLFRGTWRLQQGKGTATLLIEPFKRLSAPEREEVTAEGERLLTFAAADASKRDIQFSRAK</sequence>
<evidence type="ECO:0000256" key="1">
    <source>
        <dbReference type="SAM" id="MobiDB-lite"/>
    </source>
</evidence>
<reference evidence="2 3" key="1">
    <citation type="submission" date="2021-02" db="EMBL/GenBank/DDBJ databases">
        <title>De Novo genome assembly of isolated myxobacteria.</title>
        <authorList>
            <person name="Stevens D.C."/>
        </authorList>
    </citation>
    <scope>NUCLEOTIDE SEQUENCE [LARGE SCALE GENOMIC DNA]</scope>
    <source>
        <strain evidence="3">SCPEA02</strain>
    </source>
</reference>
<dbReference type="Proteomes" id="UP000662747">
    <property type="component" value="Chromosome"/>
</dbReference>
<dbReference type="PANTHER" id="PTHR38479">
    <property type="entry name" value="LMO0824 PROTEIN"/>
    <property type="match status" value="1"/>
</dbReference>
<accession>A0ABX7P1T8</accession>
<gene>
    <name evidence="2" type="ORF">JY651_03300</name>
</gene>
<feature type="region of interest" description="Disordered" evidence="1">
    <location>
        <begin position="29"/>
        <end position="62"/>
    </location>
</feature>
<protein>
    <submittedName>
        <fullName evidence="2">AlkZ family DNA glycosylase</fullName>
    </submittedName>
</protein>
<evidence type="ECO:0000313" key="3">
    <source>
        <dbReference type="Proteomes" id="UP000662747"/>
    </source>
</evidence>
<organism evidence="2 3">
    <name type="scientific">Pyxidicoccus parkwayensis</name>
    <dbReference type="NCBI Taxonomy" id="2813578"/>
    <lineage>
        <taxon>Bacteria</taxon>
        <taxon>Pseudomonadati</taxon>
        <taxon>Myxococcota</taxon>
        <taxon>Myxococcia</taxon>
        <taxon>Myxococcales</taxon>
        <taxon>Cystobacterineae</taxon>
        <taxon>Myxococcaceae</taxon>
        <taxon>Pyxidicoccus</taxon>
    </lineage>
</organism>
<dbReference type="Pfam" id="PF06224">
    <property type="entry name" value="AlkZ-like"/>
    <property type="match status" value="1"/>
</dbReference>
<dbReference type="EMBL" id="CP071090">
    <property type="protein sequence ID" value="QSQ24019.1"/>
    <property type="molecule type" value="Genomic_DNA"/>
</dbReference>